<dbReference type="AlphaFoldDB" id="A0A2N0D5L0"/>
<reference evidence="2" key="3">
    <citation type="submission" date="2022-09" db="EMBL/GenBank/DDBJ databases">
        <title>Australian commercial rhizobial inoculants.</title>
        <authorList>
            <person name="Kohlmeier M.G."/>
            <person name="O'Hara G.W."/>
            <person name="Colombi E."/>
            <person name="Ramsay J.P."/>
            <person name="Terpolilli J."/>
        </authorList>
    </citation>
    <scope>NUCLEOTIDE SEQUENCE</scope>
    <source>
        <strain evidence="2">WSM1592</strain>
    </source>
</reference>
<dbReference type="Proteomes" id="UP000232164">
    <property type="component" value="Unassembled WGS sequence"/>
</dbReference>
<dbReference type="Proteomes" id="UP001060123">
    <property type="component" value="Chromosome"/>
</dbReference>
<evidence type="ECO:0000313" key="1">
    <source>
        <dbReference type="EMBL" id="PKA41342.1"/>
    </source>
</evidence>
<reference evidence="1 3" key="1">
    <citation type="submission" date="2017-11" db="EMBL/GenBank/DDBJ databases">
        <authorList>
            <person name="Han C.G."/>
        </authorList>
    </citation>
    <scope>NUCLEOTIDE SEQUENCE [LARGE SCALE GENOMIC DNA]</scope>
    <source>
        <strain evidence="1 3">HCNT1</strain>
    </source>
</reference>
<evidence type="ECO:0000313" key="2">
    <source>
        <dbReference type="EMBL" id="UWU12956.1"/>
    </source>
</evidence>
<proteinExistence type="predicted"/>
<accession>A0A2N0D5L0</accession>
<keyword evidence="4" id="KW-1185">Reference proteome</keyword>
<protein>
    <submittedName>
        <fullName evidence="1">Uncharacterized protein</fullName>
    </submittedName>
</protein>
<dbReference type="EMBL" id="PIQN01000019">
    <property type="protein sequence ID" value="PKA41342.1"/>
    <property type="molecule type" value="Genomic_DNA"/>
</dbReference>
<organism evidence="1 3">
    <name type="scientific">Rhizobium sullae</name>
    <name type="common">Rhizobium hedysari</name>
    <dbReference type="NCBI Taxonomy" id="50338"/>
    <lineage>
        <taxon>Bacteria</taxon>
        <taxon>Pseudomonadati</taxon>
        <taxon>Pseudomonadota</taxon>
        <taxon>Alphaproteobacteria</taxon>
        <taxon>Hyphomicrobiales</taxon>
        <taxon>Rhizobiaceae</taxon>
        <taxon>Rhizobium/Agrobacterium group</taxon>
        <taxon>Rhizobium</taxon>
    </lineage>
</organism>
<evidence type="ECO:0000313" key="4">
    <source>
        <dbReference type="Proteomes" id="UP001060123"/>
    </source>
</evidence>
<dbReference type="RefSeq" id="WP_027508222.1">
    <property type="nucleotide sequence ID" value="NZ_CP104143.1"/>
</dbReference>
<gene>
    <name evidence="1" type="ORF">CWR43_24345</name>
    <name evidence="2" type="ORF">N2599_12335</name>
</gene>
<name>A0A2N0D5L0_RHISU</name>
<dbReference type="EMBL" id="CP104143">
    <property type="protein sequence ID" value="UWU12956.1"/>
    <property type="molecule type" value="Genomic_DNA"/>
</dbReference>
<reference evidence="1 3" key="2">
    <citation type="submission" date="2017-12" db="EMBL/GenBank/DDBJ databases">
        <title>Genome sequence of Rhizobium sullae HCNT1 isolated from Sulla coronaria nodules and featuring peculiar denitrification phenotypes.</title>
        <authorList>
            <person name="De Diego-Diaz B."/>
            <person name="Treu L."/>
            <person name="Campanaro S."/>
            <person name="Da Silva Duarte V."/>
            <person name="Basaglia M."/>
            <person name="Favaro L."/>
            <person name="Casella S."/>
            <person name="Squartini A."/>
        </authorList>
    </citation>
    <scope>NUCLEOTIDE SEQUENCE [LARGE SCALE GENOMIC DNA]</scope>
    <source>
        <strain evidence="1 3">HCNT1</strain>
    </source>
</reference>
<evidence type="ECO:0000313" key="3">
    <source>
        <dbReference type="Proteomes" id="UP000232164"/>
    </source>
</evidence>
<sequence>MPRKSLHSTMSARISGRDQAQATTIAFNKIMASEVAERSEKSARLKASRLALEIAIAPALRTRAERYDR</sequence>